<evidence type="ECO:0000313" key="2">
    <source>
        <dbReference type="Proteomes" id="UP000585507"/>
    </source>
</evidence>
<evidence type="ECO:0000313" key="1">
    <source>
        <dbReference type="EMBL" id="MBB5536934.1"/>
    </source>
</evidence>
<comment type="caution">
    <text evidence="1">The sequence shown here is derived from an EMBL/GenBank/DDBJ whole genome shotgun (WGS) entry which is preliminary data.</text>
</comment>
<accession>A0A7W8UDT9</accession>
<gene>
    <name evidence="1" type="ORF">GGD55_003649</name>
</gene>
<sequence>MFDFLDSEDMEILRRAINARCKDLNIRSDSSEAEMVASQLIELFQNGVTDEQELITRPIAIELILWGK</sequence>
<dbReference type="EMBL" id="JACHBK010000008">
    <property type="protein sequence ID" value="MBB5536934.1"/>
    <property type="molecule type" value="Genomic_DNA"/>
</dbReference>
<reference evidence="1 2" key="1">
    <citation type="submission" date="2020-08" db="EMBL/GenBank/DDBJ databases">
        <title>Genomic Encyclopedia of Type Strains, Phase IV (KMG-V): Genome sequencing to study the core and pangenomes of soil and plant-associated prokaryotes.</title>
        <authorList>
            <person name="Whitman W."/>
        </authorList>
    </citation>
    <scope>NUCLEOTIDE SEQUENCE [LARGE SCALE GENOMIC DNA]</scope>
    <source>
        <strain evidence="1 2">SEMIA 4084</strain>
    </source>
</reference>
<dbReference type="AlphaFoldDB" id="A0A7W8UDT9"/>
<organism evidence="1 2">
    <name type="scientific">Rhizobium giardinii</name>
    <dbReference type="NCBI Taxonomy" id="56731"/>
    <lineage>
        <taxon>Bacteria</taxon>
        <taxon>Pseudomonadati</taxon>
        <taxon>Pseudomonadota</taxon>
        <taxon>Alphaproteobacteria</taxon>
        <taxon>Hyphomicrobiales</taxon>
        <taxon>Rhizobiaceae</taxon>
        <taxon>Rhizobium/Agrobacterium group</taxon>
        <taxon>Rhizobium</taxon>
    </lineage>
</organism>
<name>A0A7W8UDT9_9HYPH</name>
<protein>
    <submittedName>
        <fullName evidence="1">Uncharacterized protein</fullName>
    </submittedName>
</protein>
<dbReference type="RefSeq" id="WP_018329153.1">
    <property type="nucleotide sequence ID" value="NZ_JACHBK010000008.1"/>
</dbReference>
<dbReference type="Proteomes" id="UP000585507">
    <property type="component" value="Unassembled WGS sequence"/>
</dbReference>
<keyword evidence="2" id="KW-1185">Reference proteome</keyword>
<proteinExistence type="predicted"/>